<comment type="caution">
    <text evidence="2">The sequence shown here is derived from an EMBL/GenBank/DDBJ whole genome shotgun (WGS) entry which is preliminary data.</text>
</comment>
<protein>
    <submittedName>
        <fullName evidence="2">Uncharacterized protein</fullName>
    </submittedName>
</protein>
<reference evidence="4 5" key="1">
    <citation type="submission" date="2019-05" db="EMBL/GenBank/DDBJ databases">
        <title>Emergence of the Ug99 lineage of the wheat stem rust pathogen through somatic hybridization.</title>
        <authorList>
            <person name="Li F."/>
            <person name="Upadhyaya N.M."/>
            <person name="Sperschneider J."/>
            <person name="Matny O."/>
            <person name="Nguyen-Phuc H."/>
            <person name="Mago R."/>
            <person name="Raley C."/>
            <person name="Miller M.E."/>
            <person name="Silverstein K.A.T."/>
            <person name="Henningsen E."/>
            <person name="Hirsch C.D."/>
            <person name="Visser B."/>
            <person name="Pretorius Z.A."/>
            <person name="Steffenson B.J."/>
            <person name="Schwessinger B."/>
            <person name="Dodds P.N."/>
            <person name="Figueroa M."/>
        </authorList>
    </citation>
    <scope>NUCLEOTIDE SEQUENCE [LARGE SCALE GENOMIC DNA]</scope>
    <source>
        <strain evidence="2">21-0</strain>
        <strain evidence="3 5">Ug99</strain>
    </source>
</reference>
<sequence>MNTGELGAVPSARPLRPQKYRHNDAARHGDVVGDALVIQDLTRYIPGAAG</sequence>
<keyword evidence="4" id="KW-1185">Reference proteome</keyword>
<proteinExistence type="predicted"/>
<organism evidence="2 4">
    <name type="scientific">Puccinia graminis f. sp. tritici</name>
    <dbReference type="NCBI Taxonomy" id="56615"/>
    <lineage>
        <taxon>Eukaryota</taxon>
        <taxon>Fungi</taxon>
        <taxon>Dikarya</taxon>
        <taxon>Basidiomycota</taxon>
        <taxon>Pucciniomycotina</taxon>
        <taxon>Pucciniomycetes</taxon>
        <taxon>Pucciniales</taxon>
        <taxon>Pucciniaceae</taxon>
        <taxon>Puccinia</taxon>
    </lineage>
</organism>
<dbReference type="AlphaFoldDB" id="A0A5B0MNX5"/>
<feature type="region of interest" description="Disordered" evidence="1">
    <location>
        <begin position="1"/>
        <end position="26"/>
    </location>
</feature>
<accession>A0A5B0MNX5</accession>
<dbReference type="Proteomes" id="UP000324748">
    <property type="component" value="Unassembled WGS sequence"/>
</dbReference>
<dbReference type="Proteomes" id="UP000325313">
    <property type="component" value="Unassembled WGS sequence"/>
</dbReference>
<evidence type="ECO:0000313" key="5">
    <source>
        <dbReference type="Proteomes" id="UP000325313"/>
    </source>
</evidence>
<evidence type="ECO:0000313" key="4">
    <source>
        <dbReference type="Proteomes" id="UP000324748"/>
    </source>
</evidence>
<evidence type="ECO:0000256" key="1">
    <source>
        <dbReference type="SAM" id="MobiDB-lite"/>
    </source>
</evidence>
<gene>
    <name evidence="2" type="ORF">PGT21_015924</name>
    <name evidence="3" type="ORF">PGTUg99_034235</name>
</gene>
<dbReference type="EMBL" id="VDEP01000337">
    <property type="protein sequence ID" value="KAA1102720.1"/>
    <property type="molecule type" value="Genomic_DNA"/>
</dbReference>
<evidence type="ECO:0000313" key="2">
    <source>
        <dbReference type="EMBL" id="KAA1077684.1"/>
    </source>
</evidence>
<name>A0A5B0MNX5_PUCGR</name>
<evidence type="ECO:0000313" key="3">
    <source>
        <dbReference type="EMBL" id="KAA1102720.1"/>
    </source>
</evidence>
<dbReference type="EMBL" id="VSWC01000144">
    <property type="protein sequence ID" value="KAA1077684.1"/>
    <property type="molecule type" value="Genomic_DNA"/>
</dbReference>